<evidence type="ECO:0000313" key="1">
    <source>
        <dbReference type="EMBL" id="BAN27916.1"/>
    </source>
</evidence>
<accession>R4X442</accession>
<dbReference type="EMBL" id="AP013061">
    <property type="protein sequence ID" value="BAN27916.1"/>
    <property type="molecule type" value="Genomic_DNA"/>
</dbReference>
<gene>
    <name evidence="1" type="ORF">BRPE64_DCDS09800</name>
</gene>
<keyword evidence="1" id="KW-0614">Plasmid</keyword>
<geneLocation type="plasmid" evidence="1 2">
    <name>p1</name>
</geneLocation>
<reference evidence="1 2" key="2">
    <citation type="journal article" date="2018" name="Int. J. Syst. Evol. Microbiol.">
        <title>Burkholderia insecticola sp. nov., a gut symbiotic bacterium of the bean bug Riptortus pedestris.</title>
        <authorList>
            <person name="Takeshita K."/>
            <person name="Tamaki H."/>
            <person name="Ohbayashi T."/>
            <person name="Meng X.-Y."/>
            <person name="Sone T."/>
            <person name="Mitani Y."/>
            <person name="Peeters C."/>
            <person name="Kikuchi Y."/>
            <person name="Vandamme P."/>
        </authorList>
    </citation>
    <scope>NUCLEOTIDE SEQUENCE [LARGE SCALE GENOMIC DNA]</scope>
    <source>
        <strain evidence="1">RPE64</strain>
        <plasmid evidence="1 2">p1</plasmid>
    </source>
</reference>
<dbReference type="Proteomes" id="UP000013966">
    <property type="component" value="Plasmid p1"/>
</dbReference>
<evidence type="ECO:0000313" key="2">
    <source>
        <dbReference type="Proteomes" id="UP000013966"/>
    </source>
</evidence>
<keyword evidence="2" id="KW-1185">Reference proteome</keyword>
<dbReference type="KEGG" id="buo:BRPE64_DCDS09800"/>
<proteinExistence type="predicted"/>
<organism evidence="1 2">
    <name type="scientific">Caballeronia insecticola</name>
    <dbReference type="NCBI Taxonomy" id="758793"/>
    <lineage>
        <taxon>Bacteria</taxon>
        <taxon>Pseudomonadati</taxon>
        <taxon>Pseudomonadota</taxon>
        <taxon>Betaproteobacteria</taxon>
        <taxon>Burkholderiales</taxon>
        <taxon>Burkholderiaceae</taxon>
        <taxon>Caballeronia</taxon>
    </lineage>
</organism>
<reference evidence="1 2" key="1">
    <citation type="journal article" date="2013" name="Genome Announc.">
        <title>Complete Genome Sequence of Burkholderia sp. Strain RPE64, Bacterial Symbiont of the Bean Bug Riptortus pedestris.</title>
        <authorList>
            <person name="Shibata T.F."/>
            <person name="Maeda T."/>
            <person name="Nikoh N."/>
            <person name="Yamaguchi K."/>
            <person name="Oshima K."/>
            <person name="Hattori M."/>
            <person name="Nishiyama T."/>
            <person name="Hasebe M."/>
            <person name="Fukatsu T."/>
            <person name="Kikuchi Y."/>
            <person name="Shigenobu S."/>
        </authorList>
    </citation>
    <scope>NUCLEOTIDE SEQUENCE [LARGE SCALE GENOMIC DNA]</scope>
    <source>
        <plasmid evidence="1 2">p1</plasmid>
    </source>
</reference>
<name>R4X442_9BURK</name>
<sequence length="45" mass="4631">MLAVSDYAFGNDTGSDAPFAGAKKLRRTGLIGDVNAREPDACDGS</sequence>
<dbReference type="AlphaFoldDB" id="R4X442"/>
<dbReference type="HOGENOM" id="CLU_3197062_0_0_4"/>
<protein>
    <submittedName>
        <fullName evidence="1">Uncharacterized protein</fullName>
    </submittedName>
</protein>